<accession>A0A0B5B9Q9</accession>
<evidence type="ECO:0000256" key="4">
    <source>
        <dbReference type="SAM" id="Phobius"/>
    </source>
</evidence>
<dbReference type="CDD" id="cd06423">
    <property type="entry name" value="CESA_like"/>
    <property type="match status" value="1"/>
</dbReference>
<dbReference type="InterPro" id="IPR001173">
    <property type="entry name" value="Glyco_trans_2-like"/>
</dbReference>
<dbReference type="RefSeq" id="WP_039742335.1">
    <property type="nucleotide sequence ID" value="NZ_CP009788.1"/>
</dbReference>
<feature type="domain" description="Glycosyltransferase 2-like" evidence="5">
    <location>
        <begin position="63"/>
        <end position="107"/>
    </location>
</feature>
<keyword evidence="2" id="KW-0328">Glycosyltransferase</keyword>
<evidence type="ECO:0000313" key="6">
    <source>
        <dbReference type="EMBL" id="AJE03448.1"/>
    </source>
</evidence>
<dbReference type="GO" id="GO:0016757">
    <property type="term" value="F:glycosyltransferase activity"/>
    <property type="evidence" value="ECO:0007669"/>
    <property type="project" value="UniProtKB-KW"/>
</dbReference>
<feature type="transmembrane region" description="Helical" evidence="4">
    <location>
        <begin position="339"/>
        <end position="357"/>
    </location>
</feature>
<feature type="transmembrane region" description="Helical" evidence="4">
    <location>
        <begin position="432"/>
        <end position="451"/>
    </location>
</feature>
<dbReference type="PANTHER" id="PTHR43630:SF1">
    <property type="entry name" value="POLY-BETA-1,6-N-ACETYL-D-GLUCOSAMINE SYNTHASE"/>
    <property type="match status" value="1"/>
</dbReference>
<dbReference type="OrthoDB" id="276604at2"/>
<comment type="similarity">
    <text evidence="1">Belongs to the glycosyltransferase 2 family.</text>
</comment>
<evidence type="ECO:0000256" key="2">
    <source>
        <dbReference type="ARBA" id="ARBA00022676"/>
    </source>
</evidence>
<gene>
    <name evidence="6" type="ORF">GPICK_08860</name>
</gene>
<sequence>MLHKIAEILLILQPVIFVYFIVLNGFYTLFTVISLRDIRNYLTTVTSQSIDNTLNGMFYRPLSILVPAFNEEKTIVASIKSLLALRYPEYEVIVINDGSTDGTLERLIDEFRLVRIDRPISLIVPHEPLIAKYVSVDHPHLFVLDKENGGKADALNAGINASQFPLFCSIDADSVLENDALIRATRLFVEDREVIATGGIVRVLNGCEVEDGIVKKVKAPRGLLACFQSVEYTKGFLSGRTSWNYFQSLLIISGAFGIFRKDIVMAVRGYRKSVGEDMDLVVRLHRHCRENKIRYKVVFVPDPVCWTQVPSDLVSLLKQRNRWHRGLIDSLWHSKRMFLNPRFGMVGLFGFPYFFFVETFGPAVEFLGYVGFLILFLLGHVSREFAILFFLLAVLWGTWINLGSILLDNLIYKRYSRLGDIMKLCFFGLLEFFGYRQIIVVERLIATFFFWKKGWGKPKRREIHGESSGSAA</sequence>
<dbReference type="Gene3D" id="3.90.550.10">
    <property type="entry name" value="Spore Coat Polysaccharide Biosynthesis Protein SpsA, Chain A"/>
    <property type="match status" value="1"/>
</dbReference>
<feature type="transmembrane region" description="Helical" evidence="4">
    <location>
        <begin position="6"/>
        <end position="30"/>
    </location>
</feature>
<feature type="transmembrane region" description="Helical" evidence="4">
    <location>
        <begin position="363"/>
        <end position="381"/>
    </location>
</feature>
<keyword evidence="3 6" id="KW-0808">Transferase</keyword>
<evidence type="ECO:0000313" key="7">
    <source>
        <dbReference type="Proteomes" id="UP000057609"/>
    </source>
</evidence>
<name>A0A0B5B9Q9_9BACT</name>
<evidence type="ECO:0000256" key="1">
    <source>
        <dbReference type="ARBA" id="ARBA00006739"/>
    </source>
</evidence>
<evidence type="ECO:0000259" key="5">
    <source>
        <dbReference type="Pfam" id="PF00535"/>
    </source>
</evidence>
<keyword evidence="4" id="KW-0812">Transmembrane</keyword>
<reference evidence="6 7" key="1">
    <citation type="journal article" date="2015" name="Genome Announc.">
        <title>Complete Genome of Geobacter pickeringii G13T, a Metal-Reducing Isolate from Sedimentary Kaolin Deposits.</title>
        <authorList>
            <person name="Badalamenti J.P."/>
            <person name="Bond D.R."/>
        </authorList>
    </citation>
    <scope>NUCLEOTIDE SEQUENCE [LARGE SCALE GENOMIC DNA]</scope>
    <source>
        <strain evidence="6 7">G13</strain>
    </source>
</reference>
<dbReference type="STRING" id="345632.GPICK_08860"/>
<dbReference type="InterPro" id="IPR029044">
    <property type="entry name" value="Nucleotide-diphossugar_trans"/>
</dbReference>
<dbReference type="SUPFAM" id="SSF53448">
    <property type="entry name" value="Nucleotide-diphospho-sugar transferases"/>
    <property type="match status" value="1"/>
</dbReference>
<dbReference type="Pfam" id="PF00535">
    <property type="entry name" value="Glycos_transf_2"/>
    <property type="match status" value="1"/>
</dbReference>
<keyword evidence="4" id="KW-1133">Transmembrane helix</keyword>
<dbReference type="HOGENOM" id="CLU_044042_1_0_7"/>
<evidence type="ECO:0000256" key="3">
    <source>
        <dbReference type="ARBA" id="ARBA00022679"/>
    </source>
</evidence>
<dbReference type="EMBL" id="CP009788">
    <property type="protein sequence ID" value="AJE03448.1"/>
    <property type="molecule type" value="Genomic_DNA"/>
</dbReference>
<feature type="transmembrane region" description="Helical" evidence="4">
    <location>
        <begin position="388"/>
        <end position="412"/>
    </location>
</feature>
<dbReference type="PANTHER" id="PTHR43630">
    <property type="entry name" value="POLY-BETA-1,6-N-ACETYL-D-GLUCOSAMINE SYNTHASE"/>
    <property type="match status" value="1"/>
</dbReference>
<dbReference type="KEGG" id="gpi:GPICK_08860"/>
<keyword evidence="4" id="KW-0472">Membrane</keyword>
<dbReference type="Proteomes" id="UP000057609">
    <property type="component" value="Chromosome"/>
</dbReference>
<dbReference type="AlphaFoldDB" id="A0A0B5B9Q9"/>
<protein>
    <submittedName>
        <fullName evidence="6">Glycosyl transferase</fullName>
    </submittedName>
</protein>
<dbReference type="Pfam" id="PF13641">
    <property type="entry name" value="Glyco_tranf_2_3"/>
    <property type="match status" value="1"/>
</dbReference>
<keyword evidence="7" id="KW-1185">Reference proteome</keyword>
<organism evidence="6 7">
    <name type="scientific">Geobacter pickeringii</name>
    <dbReference type="NCBI Taxonomy" id="345632"/>
    <lineage>
        <taxon>Bacteria</taxon>
        <taxon>Pseudomonadati</taxon>
        <taxon>Thermodesulfobacteriota</taxon>
        <taxon>Desulfuromonadia</taxon>
        <taxon>Geobacterales</taxon>
        <taxon>Geobacteraceae</taxon>
        <taxon>Geobacter</taxon>
    </lineage>
</organism>
<proteinExistence type="inferred from homology"/>